<organism evidence="2 3">
    <name type="scientific">Thermophilibacter immobilis</name>
    <dbReference type="NCBI Taxonomy" id="2779519"/>
    <lineage>
        <taxon>Bacteria</taxon>
        <taxon>Bacillati</taxon>
        <taxon>Actinomycetota</taxon>
        <taxon>Coriobacteriia</taxon>
        <taxon>Coriobacteriales</taxon>
        <taxon>Atopobiaceae</taxon>
        <taxon>Thermophilibacter</taxon>
    </lineage>
</organism>
<proteinExistence type="predicted"/>
<dbReference type="SUPFAM" id="SSF51658">
    <property type="entry name" value="Xylose isomerase-like"/>
    <property type="match status" value="1"/>
</dbReference>
<dbReference type="EMBL" id="CP063767">
    <property type="protein sequence ID" value="QOY60022.1"/>
    <property type="molecule type" value="Genomic_DNA"/>
</dbReference>
<name>A0A7S7M7U0_9ACTN</name>
<accession>A0A7S7M7U0</accession>
<dbReference type="Pfam" id="PF01261">
    <property type="entry name" value="AP_endonuc_2"/>
    <property type="match status" value="1"/>
</dbReference>
<dbReference type="AlphaFoldDB" id="A0A7S7M7U0"/>
<dbReference type="PANTHER" id="PTHR12110:SF53">
    <property type="entry name" value="BLR5974 PROTEIN"/>
    <property type="match status" value="1"/>
</dbReference>
<reference evidence="2 3" key="1">
    <citation type="submission" date="2020-10" db="EMBL/GenBank/DDBJ databases">
        <title>Olsenella immobilis sp.nov., isolated from the mud in a fermentation cellar used for the production of Chinese strong-flavoured liquor.</title>
        <authorList>
            <person name="Lu L."/>
        </authorList>
    </citation>
    <scope>NUCLEOTIDE SEQUENCE [LARGE SCALE GENOMIC DNA]</scope>
    <source>
        <strain evidence="2 3">LZLJ-2</strain>
    </source>
</reference>
<evidence type="ECO:0000313" key="2">
    <source>
        <dbReference type="EMBL" id="QOY60022.1"/>
    </source>
</evidence>
<dbReference type="PANTHER" id="PTHR12110">
    <property type="entry name" value="HYDROXYPYRUVATE ISOMERASE"/>
    <property type="match status" value="1"/>
</dbReference>
<dbReference type="KEGG" id="tio:INP52_06235"/>
<dbReference type="Proteomes" id="UP000593735">
    <property type="component" value="Chromosome"/>
</dbReference>
<sequence length="283" mass="31773">MSEHHDIAPLSAMNCEYRFFGLEGFFAGAHDAGYEACELWTGPMHYFVDYQGHDSLEEIKALERHYGVKVIGVCPEQTSPKPYNMASRDRRMRERTCSYFRNVIDVACELGAHQVVATSGWGYLDEPRADAWERSVAMLHRIGSYAQHQGMPIAIEALQESETNLVHTTAELSRLIEEAKSPALKVCLDTGAMWAAGETIDDYFDVFGSDVIHAHFVDCGDWSHVAWGDGKRDMAADLARFRARGYEGFLSVETVDSEHFADPAAADARTMSRYHEAIRELLP</sequence>
<dbReference type="RefSeq" id="WP_194370050.1">
    <property type="nucleotide sequence ID" value="NZ_CP063767.1"/>
</dbReference>
<feature type="domain" description="Xylose isomerase-like TIM barrel" evidence="1">
    <location>
        <begin position="27"/>
        <end position="267"/>
    </location>
</feature>
<dbReference type="InterPro" id="IPR050312">
    <property type="entry name" value="IolE/XylAMocC-like"/>
</dbReference>
<keyword evidence="3" id="KW-1185">Reference proteome</keyword>
<dbReference type="Gene3D" id="3.20.20.150">
    <property type="entry name" value="Divalent-metal-dependent TIM barrel enzymes"/>
    <property type="match status" value="1"/>
</dbReference>
<evidence type="ECO:0000259" key="1">
    <source>
        <dbReference type="Pfam" id="PF01261"/>
    </source>
</evidence>
<dbReference type="InterPro" id="IPR036237">
    <property type="entry name" value="Xyl_isomerase-like_sf"/>
</dbReference>
<dbReference type="InterPro" id="IPR013022">
    <property type="entry name" value="Xyl_isomerase-like_TIM-brl"/>
</dbReference>
<protein>
    <submittedName>
        <fullName evidence="2">TIM barrel protein</fullName>
    </submittedName>
</protein>
<evidence type="ECO:0000313" key="3">
    <source>
        <dbReference type="Proteomes" id="UP000593735"/>
    </source>
</evidence>
<gene>
    <name evidence="2" type="ORF">INP52_06235</name>
</gene>